<dbReference type="OrthoDB" id="626167at2759"/>
<evidence type="ECO:0000313" key="6">
    <source>
        <dbReference type="EMBL" id="KAF2133872.1"/>
    </source>
</evidence>
<evidence type="ECO:0000256" key="4">
    <source>
        <dbReference type="PROSITE-ProRule" id="PRU10141"/>
    </source>
</evidence>
<dbReference type="GeneID" id="54405066"/>
<dbReference type="PANTHER" id="PTHR46082:SF6">
    <property type="entry name" value="AAA+ ATPASE DOMAIN-CONTAINING PROTEIN-RELATED"/>
    <property type="match status" value="1"/>
</dbReference>
<keyword evidence="3" id="KW-0802">TPR repeat</keyword>
<dbReference type="AlphaFoldDB" id="A0A6A6APF2"/>
<dbReference type="InterPro" id="IPR008271">
    <property type="entry name" value="Ser/Thr_kinase_AS"/>
</dbReference>
<keyword evidence="7" id="KW-1185">Reference proteome</keyword>
<dbReference type="Pfam" id="PF00069">
    <property type="entry name" value="Pkinase"/>
    <property type="match status" value="1"/>
</dbReference>
<evidence type="ECO:0000313" key="7">
    <source>
        <dbReference type="Proteomes" id="UP000799771"/>
    </source>
</evidence>
<reference evidence="6" key="1">
    <citation type="journal article" date="2020" name="Stud. Mycol.">
        <title>101 Dothideomycetes genomes: a test case for predicting lifestyles and emergence of pathogens.</title>
        <authorList>
            <person name="Haridas S."/>
            <person name="Albert R."/>
            <person name="Binder M."/>
            <person name="Bloem J."/>
            <person name="Labutti K."/>
            <person name="Salamov A."/>
            <person name="Andreopoulos B."/>
            <person name="Baker S."/>
            <person name="Barry K."/>
            <person name="Bills G."/>
            <person name="Bluhm B."/>
            <person name="Cannon C."/>
            <person name="Castanera R."/>
            <person name="Culley D."/>
            <person name="Daum C."/>
            <person name="Ezra D."/>
            <person name="Gonzalez J."/>
            <person name="Henrissat B."/>
            <person name="Kuo A."/>
            <person name="Liang C."/>
            <person name="Lipzen A."/>
            <person name="Lutzoni F."/>
            <person name="Magnuson J."/>
            <person name="Mondo S."/>
            <person name="Nolan M."/>
            <person name="Ohm R."/>
            <person name="Pangilinan J."/>
            <person name="Park H.-J."/>
            <person name="Ramirez L."/>
            <person name="Alfaro M."/>
            <person name="Sun H."/>
            <person name="Tritt A."/>
            <person name="Yoshinaga Y."/>
            <person name="Zwiers L.-H."/>
            <person name="Turgeon B."/>
            <person name="Goodwin S."/>
            <person name="Spatafora J."/>
            <person name="Crous P."/>
            <person name="Grigoriev I."/>
        </authorList>
    </citation>
    <scope>NUCLEOTIDE SEQUENCE</scope>
    <source>
        <strain evidence="6">CBS 119687</strain>
    </source>
</reference>
<dbReference type="EMBL" id="ML977498">
    <property type="protein sequence ID" value="KAF2133872.1"/>
    <property type="molecule type" value="Genomic_DNA"/>
</dbReference>
<dbReference type="CDD" id="cd00180">
    <property type="entry name" value="PKc"/>
    <property type="match status" value="1"/>
</dbReference>
<dbReference type="InterPro" id="IPR053137">
    <property type="entry name" value="NLR-like"/>
</dbReference>
<dbReference type="PROSITE" id="PS50011">
    <property type="entry name" value="PROTEIN_KINASE_DOM"/>
    <property type="match status" value="1"/>
</dbReference>
<dbReference type="RefSeq" id="XP_033528259.1">
    <property type="nucleotide sequence ID" value="XM_033664634.1"/>
</dbReference>
<dbReference type="InterPro" id="IPR000719">
    <property type="entry name" value="Prot_kinase_dom"/>
</dbReference>
<organism evidence="6 7">
    <name type="scientific">Dothidotthia symphoricarpi CBS 119687</name>
    <dbReference type="NCBI Taxonomy" id="1392245"/>
    <lineage>
        <taxon>Eukaryota</taxon>
        <taxon>Fungi</taxon>
        <taxon>Dikarya</taxon>
        <taxon>Ascomycota</taxon>
        <taxon>Pezizomycotina</taxon>
        <taxon>Dothideomycetes</taxon>
        <taxon>Pleosporomycetidae</taxon>
        <taxon>Pleosporales</taxon>
        <taxon>Dothidotthiaceae</taxon>
        <taxon>Dothidotthia</taxon>
    </lineage>
</organism>
<proteinExistence type="predicted"/>
<dbReference type="InterPro" id="IPR017441">
    <property type="entry name" value="Protein_kinase_ATP_BS"/>
</dbReference>
<dbReference type="Pfam" id="PF13424">
    <property type="entry name" value="TPR_12"/>
    <property type="match status" value="4"/>
</dbReference>
<accession>A0A6A6APF2</accession>
<evidence type="ECO:0000256" key="1">
    <source>
        <dbReference type="ARBA" id="ARBA00022741"/>
    </source>
</evidence>
<dbReference type="PROSITE" id="PS00108">
    <property type="entry name" value="PROTEIN_KINASE_ST"/>
    <property type="match status" value="1"/>
</dbReference>
<dbReference type="SUPFAM" id="SSF56112">
    <property type="entry name" value="Protein kinase-like (PK-like)"/>
    <property type="match status" value="1"/>
</dbReference>
<feature type="binding site" evidence="4">
    <location>
        <position position="75"/>
    </location>
    <ligand>
        <name>ATP</name>
        <dbReference type="ChEBI" id="CHEBI:30616"/>
    </ligand>
</feature>
<keyword evidence="2 4" id="KW-0067">ATP-binding</keyword>
<dbReference type="Gene3D" id="1.10.510.10">
    <property type="entry name" value="Transferase(Phosphotransferase) domain 1"/>
    <property type="match status" value="1"/>
</dbReference>
<evidence type="ECO:0000256" key="3">
    <source>
        <dbReference type="PROSITE-ProRule" id="PRU00339"/>
    </source>
</evidence>
<evidence type="ECO:0000256" key="2">
    <source>
        <dbReference type="ARBA" id="ARBA00022840"/>
    </source>
</evidence>
<dbReference type="GO" id="GO:0005524">
    <property type="term" value="F:ATP binding"/>
    <property type="evidence" value="ECO:0007669"/>
    <property type="project" value="UniProtKB-UniRule"/>
</dbReference>
<evidence type="ECO:0000259" key="5">
    <source>
        <dbReference type="PROSITE" id="PS50011"/>
    </source>
</evidence>
<sequence>MSSVLNHRFISESSFTSTESKELQLDILGFLNFIHKLGVDIVPITWQSARQPIGWGATSQINEAHISITTSFAFKCASDAQKQRGLSKVLEALMNEIGVLAQPSIRNHPNVVDLQGICWDVESEHEIWPVLILGKSEFGNLHDFVSLPNGRALSTEQRLELCVDIGTAIQDMHNTNIVHGDIKPENVLIFRDPSELGEYIAKVSDFGYSARLLSADDTCLMSRSLPWHAPEHSFDLVGLVQAQKMDVFSFALLCFWVLFEKYLAVEAMFPVEAQWAEEYFPAYKDEHLSKRFLENLKNSNMTSALARELVAADEFLDAGTKQALIHFFTVGLAPEPNSRSQDLGGLLNDLVSRRSARHKSTDATTLHTPEYDYELAVELVDNMSSLYASDYRVRKYLRHCLQERMERNSGSTERQKLAFQLAVCNEIGFGALRDVLLAEKLLQQSGRTRDELQKTLIRVMTSSDSRTGSSNWSILRKLGHVKMINFADQFHQIDELRLAEEEYKREMADIEQSLGKSNGLWMFHSQTLTLIYNKLGQWQNAARILEEALKSATSSGDDEISILQMNLAQMYRHESRLTEAERLLADTLSLLSESYAENDLRVLECKINLALVLKDQNRLQDAVDLLLKALPVIQGMLGRENPTALSTLSNLGSIYFLQSRWSQAEIIHMETKDTCERVLGAYHPFTILSVKNLANLYARGGRFNEAEEMLCACLSRGKRALGEQNPIVLDTFEELANTYISQDRLGEAEAMLSRIVKVRRDVLGPEHPDTIIGMHRLGVCYQRSGRWREAKEMYIQALELSISHFGPKHRSTLHKCLDLASLYMERGYATKAEHLMLEVMRGEEELHDRDESLRIDTLAKLVTVYRQQERLDEAEQAAVQAIGAQSRLHGYHHSLALESKNNLGAILRDQRKYTEAKTVFLEVIGIKELHGVRDAAYLVSKYCLVTVYIAEELWDDAFNLGMEVLGVTEVKFGTHHRLWLLTMEEVIIACTSLERWTDIAELEQQVLKIDDHVWTEDYTNILRVTKSIISALVVQEKWTHAARVSEQVVCNLQRVLGTEDTDTLEYMRLLSWIYTKDGRWSEAEIVMLEVVAKWKLLMGEEHEKTLSHMADLASIYSGQGRNDEVKLLVDHIAGMRQKFIGGAS</sequence>
<dbReference type="SMART" id="SM00028">
    <property type="entry name" value="TPR"/>
    <property type="match status" value="9"/>
</dbReference>
<dbReference type="PROSITE" id="PS00107">
    <property type="entry name" value="PROTEIN_KINASE_ATP"/>
    <property type="match status" value="1"/>
</dbReference>
<protein>
    <recommendedName>
        <fullName evidence="5">Protein kinase domain-containing protein</fullName>
    </recommendedName>
</protein>
<feature type="repeat" description="TPR" evidence="3">
    <location>
        <begin position="771"/>
        <end position="804"/>
    </location>
</feature>
<dbReference type="SUPFAM" id="SSF48452">
    <property type="entry name" value="TPR-like"/>
    <property type="match status" value="3"/>
</dbReference>
<dbReference type="GO" id="GO:0004672">
    <property type="term" value="F:protein kinase activity"/>
    <property type="evidence" value="ECO:0007669"/>
    <property type="project" value="InterPro"/>
</dbReference>
<dbReference type="InterPro" id="IPR011990">
    <property type="entry name" value="TPR-like_helical_dom_sf"/>
</dbReference>
<dbReference type="Gene3D" id="1.25.40.10">
    <property type="entry name" value="Tetratricopeptide repeat domain"/>
    <property type="match status" value="4"/>
</dbReference>
<dbReference type="Proteomes" id="UP000799771">
    <property type="component" value="Unassembled WGS sequence"/>
</dbReference>
<dbReference type="InterPro" id="IPR019734">
    <property type="entry name" value="TPR_rpt"/>
</dbReference>
<dbReference type="Pfam" id="PF13374">
    <property type="entry name" value="TPR_10"/>
    <property type="match status" value="1"/>
</dbReference>
<dbReference type="PANTHER" id="PTHR46082">
    <property type="entry name" value="ATP/GTP-BINDING PROTEIN-RELATED"/>
    <property type="match status" value="1"/>
</dbReference>
<dbReference type="SMART" id="SM00220">
    <property type="entry name" value="S_TKc"/>
    <property type="match status" value="1"/>
</dbReference>
<dbReference type="PROSITE" id="PS50005">
    <property type="entry name" value="TPR"/>
    <property type="match status" value="1"/>
</dbReference>
<name>A0A6A6APF2_9PLEO</name>
<keyword evidence="1 4" id="KW-0547">Nucleotide-binding</keyword>
<gene>
    <name evidence="6" type="ORF">P153DRAFT_306501</name>
</gene>
<feature type="domain" description="Protein kinase" evidence="5">
    <location>
        <begin position="47"/>
        <end position="329"/>
    </location>
</feature>
<dbReference type="InterPro" id="IPR011009">
    <property type="entry name" value="Kinase-like_dom_sf"/>
</dbReference>